<evidence type="ECO:0000259" key="11">
    <source>
        <dbReference type="Pfam" id="PF04104"/>
    </source>
</evidence>
<reference evidence="12" key="1">
    <citation type="submission" date="2021-01" db="EMBL/GenBank/DDBJ databases">
        <authorList>
            <person name="Corre E."/>
            <person name="Pelletier E."/>
            <person name="Niang G."/>
            <person name="Scheremetjew M."/>
            <person name="Finn R."/>
            <person name="Kale V."/>
            <person name="Holt S."/>
            <person name="Cochrane G."/>
            <person name="Meng A."/>
            <person name="Brown T."/>
            <person name="Cohen L."/>
        </authorList>
    </citation>
    <scope>NUCLEOTIDE SEQUENCE</scope>
</reference>
<comment type="cofactor">
    <cofactor evidence="1">
        <name>[4Fe-4S] cluster</name>
        <dbReference type="ChEBI" id="CHEBI:49883"/>
    </cofactor>
</comment>
<keyword evidence="8" id="KW-0411">Iron-sulfur</keyword>
<dbReference type="GO" id="GO:0006269">
    <property type="term" value="P:DNA replication, synthesis of primer"/>
    <property type="evidence" value="ECO:0007669"/>
    <property type="project" value="UniProtKB-KW"/>
</dbReference>
<evidence type="ECO:0000256" key="6">
    <source>
        <dbReference type="ARBA" id="ARBA00022723"/>
    </source>
</evidence>
<evidence type="ECO:0000313" key="12">
    <source>
        <dbReference type="EMBL" id="CAD8857112.1"/>
    </source>
</evidence>
<dbReference type="GO" id="GO:0046872">
    <property type="term" value="F:metal ion binding"/>
    <property type="evidence" value="ECO:0007669"/>
    <property type="project" value="UniProtKB-KW"/>
</dbReference>
<keyword evidence="9" id="KW-0238">DNA-binding</keyword>
<evidence type="ECO:0000256" key="10">
    <source>
        <dbReference type="SAM" id="MobiDB-lite"/>
    </source>
</evidence>
<feature type="region of interest" description="Disordered" evidence="10">
    <location>
        <begin position="481"/>
        <end position="501"/>
    </location>
</feature>
<dbReference type="GO" id="GO:0051539">
    <property type="term" value="F:4 iron, 4 sulfur cluster binding"/>
    <property type="evidence" value="ECO:0007669"/>
    <property type="project" value="UniProtKB-KW"/>
</dbReference>
<dbReference type="Pfam" id="PF04104">
    <property type="entry name" value="DNA_primase_lrg"/>
    <property type="match status" value="1"/>
</dbReference>
<evidence type="ECO:0000256" key="5">
    <source>
        <dbReference type="ARBA" id="ARBA00022705"/>
    </source>
</evidence>
<dbReference type="CDD" id="cd07322">
    <property type="entry name" value="PriL_PriS_Eukaryotic"/>
    <property type="match status" value="1"/>
</dbReference>
<accession>A0A7S1AKC8</accession>
<dbReference type="PANTHER" id="PTHR10537:SF3">
    <property type="entry name" value="DNA PRIMASE LARGE SUBUNIT"/>
    <property type="match status" value="1"/>
</dbReference>
<organism evidence="12">
    <name type="scientific">Noctiluca scintillans</name>
    <name type="common">Sea sparkle</name>
    <name type="synonym">Red tide dinoflagellate</name>
    <dbReference type="NCBI Taxonomy" id="2966"/>
    <lineage>
        <taxon>Eukaryota</taxon>
        <taxon>Sar</taxon>
        <taxon>Alveolata</taxon>
        <taxon>Dinophyceae</taxon>
        <taxon>Noctilucales</taxon>
        <taxon>Noctilucaceae</taxon>
        <taxon>Noctiluca</taxon>
    </lineage>
</organism>
<feature type="compositionally biased region" description="Basic and acidic residues" evidence="10">
    <location>
        <begin position="481"/>
        <end position="495"/>
    </location>
</feature>
<evidence type="ECO:0000256" key="8">
    <source>
        <dbReference type="ARBA" id="ARBA00023014"/>
    </source>
</evidence>
<sequence length="501" mass="57265">MQKNTRPKKENVNAFENDDLGLSFYETAPAAEVSVREFEEYAQQRLRLLHAFDRLGYEAFQGNSDQRHQLEKPLIESGLVLRYPTTRSADGFAETRAEFVRRDSISHFALRIAFSQSRETRDWFLRQEQRLFMLRFEVLKQGAREDFLTKAGVQFTKFAQDSSDVMLRNLQMTTPGAKLWTQGSGHSPQYESNFYEMPFSALHPSLISSRRVVIRRGTAYVPSESLKLIVAAIFKDRLSKSLETAFHGFPVAIADPRIGEFMRLLQTYGLQLLGGSKSSEDLGEKLSLQNFDKLMERSFPPCMRRLVEKQRERKKHLKHAGRLQLRPFLKACGFTMEESLKWWKDELTADPEIDVTSYEKNYVYDTEHAYGKKGHHQGQNAFGCAKLIGFPAEGAGQVHGCPFKQLDMSSLRKQMFQWHTASSNVDEIEKLINNGKHYQLACVEYFKSQHTSISAGSSEGDGVGNTPDEFYRESCRFHAKKNEAKDAKEATKDPSESLSAV</sequence>
<dbReference type="GO" id="GO:0006270">
    <property type="term" value="P:DNA replication initiation"/>
    <property type="evidence" value="ECO:0007669"/>
    <property type="project" value="TreeGrafter"/>
</dbReference>
<evidence type="ECO:0000256" key="1">
    <source>
        <dbReference type="ARBA" id="ARBA00001966"/>
    </source>
</evidence>
<dbReference type="Gene3D" id="1.20.930.80">
    <property type="match status" value="1"/>
</dbReference>
<name>A0A7S1AKC8_NOCSC</name>
<dbReference type="InterPro" id="IPR058560">
    <property type="entry name" value="DNA_primase_C"/>
</dbReference>
<dbReference type="InterPro" id="IPR016558">
    <property type="entry name" value="DNA_primase_lsu_euk"/>
</dbReference>
<evidence type="ECO:0000256" key="3">
    <source>
        <dbReference type="ARBA" id="ARBA00022485"/>
    </source>
</evidence>
<dbReference type="GO" id="GO:0003677">
    <property type="term" value="F:DNA binding"/>
    <property type="evidence" value="ECO:0007669"/>
    <property type="project" value="UniProtKB-KW"/>
</dbReference>
<dbReference type="InterPro" id="IPR007238">
    <property type="entry name" value="DNA_primase_lsu_euk/arc"/>
</dbReference>
<keyword evidence="4" id="KW-0639">Primosome</keyword>
<evidence type="ECO:0000256" key="9">
    <source>
        <dbReference type="ARBA" id="ARBA00023125"/>
    </source>
</evidence>
<dbReference type="GO" id="GO:0005658">
    <property type="term" value="C:alpha DNA polymerase:primase complex"/>
    <property type="evidence" value="ECO:0007669"/>
    <property type="project" value="TreeGrafter"/>
</dbReference>
<keyword evidence="3" id="KW-0004">4Fe-4S</keyword>
<protein>
    <recommendedName>
        <fullName evidence="11">DNA primase large subunit C-terminal domain-containing protein</fullName>
    </recommendedName>
</protein>
<evidence type="ECO:0000256" key="4">
    <source>
        <dbReference type="ARBA" id="ARBA00022515"/>
    </source>
</evidence>
<keyword evidence="5" id="KW-0235">DNA replication</keyword>
<feature type="domain" description="DNA primase large subunit C-terminal" evidence="11">
    <location>
        <begin position="292"/>
        <end position="471"/>
    </location>
</feature>
<dbReference type="EMBL" id="HBFQ01044382">
    <property type="protein sequence ID" value="CAD8857112.1"/>
    <property type="molecule type" value="Transcribed_RNA"/>
</dbReference>
<keyword evidence="6" id="KW-0479">Metal-binding</keyword>
<comment type="similarity">
    <text evidence="2">Belongs to the eukaryotic-type primase large subunit family.</text>
</comment>
<evidence type="ECO:0000256" key="7">
    <source>
        <dbReference type="ARBA" id="ARBA00023004"/>
    </source>
</evidence>
<gene>
    <name evidence="12" type="ORF">NSCI0253_LOCUS31464</name>
</gene>
<dbReference type="AlphaFoldDB" id="A0A7S1AKC8"/>
<keyword evidence="7" id="KW-0408">Iron</keyword>
<dbReference type="Pfam" id="PF26466">
    <property type="entry name" value="DNA_primase_lrg_N"/>
    <property type="match status" value="1"/>
</dbReference>
<evidence type="ECO:0000256" key="2">
    <source>
        <dbReference type="ARBA" id="ARBA00010564"/>
    </source>
</evidence>
<dbReference type="PANTHER" id="PTHR10537">
    <property type="entry name" value="DNA PRIMASE LARGE SUBUNIT"/>
    <property type="match status" value="1"/>
</dbReference>
<proteinExistence type="inferred from homology"/>